<name>A0A0N4Z5A6_PARTI</name>
<reference evidence="3" key="1">
    <citation type="submission" date="2017-02" db="UniProtKB">
        <authorList>
            <consortium name="WormBaseParasite"/>
        </authorList>
    </citation>
    <scope>IDENTIFICATION</scope>
</reference>
<keyword evidence="1" id="KW-0732">Signal</keyword>
<dbReference type="WBParaSite" id="PTRK_0000220800.1">
    <property type="protein sequence ID" value="PTRK_0000220800.1"/>
    <property type="gene ID" value="PTRK_0000220800"/>
</dbReference>
<sequence>MNVQFLVSFFLFIQTFEEGLQIDNDVTYCYIGDDSEKISNCSSNWCYTYEDKKSNKIIDRGCDNEKVFCNVLGNSCQANLTIFFNNLTWDPDFSNNKICCCNKTLCNTSSRIHLIKHSMTKILSLFILLIYLLTNFIL</sequence>
<proteinExistence type="predicted"/>
<evidence type="ECO:0000313" key="2">
    <source>
        <dbReference type="Proteomes" id="UP000038045"/>
    </source>
</evidence>
<protein>
    <submittedName>
        <fullName evidence="3">Activin_recp domain-containing protein</fullName>
    </submittedName>
</protein>
<organism evidence="2 3">
    <name type="scientific">Parastrongyloides trichosuri</name>
    <name type="common">Possum-specific nematode worm</name>
    <dbReference type="NCBI Taxonomy" id="131310"/>
    <lineage>
        <taxon>Eukaryota</taxon>
        <taxon>Metazoa</taxon>
        <taxon>Ecdysozoa</taxon>
        <taxon>Nematoda</taxon>
        <taxon>Chromadorea</taxon>
        <taxon>Rhabditida</taxon>
        <taxon>Tylenchina</taxon>
        <taxon>Panagrolaimomorpha</taxon>
        <taxon>Strongyloidoidea</taxon>
        <taxon>Strongyloididae</taxon>
        <taxon>Parastrongyloides</taxon>
    </lineage>
</organism>
<evidence type="ECO:0000256" key="1">
    <source>
        <dbReference type="SAM" id="SignalP"/>
    </source>
</evidence>
<feature type="chain" id="PRO_5005891112" evidence="1">
    <location>
        <begin position="22"/>
        <end position="138"/>
    </location>
</feature>
<dbReference type="Proteomes" id="UP000038045">
    <property type="component" value="Unplaced"/>
</dbReference>
<accession>A0A0N4Z5A6</accession>
<feature type="signal peptide" evidence="1">
    <location>
        <begin position="1"/>
        <end position="21"/>
    </location>
</feature>
<dbReference type="AlphaFoldDB" id="A0A0N4Z5A6"/>
<keyword evidence="2" id="KW-1185">Reference proteome</keyword>
<evidence type="ECO:0000313" key="3">
    <source>
        <dbReference type="WBParaSite" id="PTRK_0000220800.1"/>
    </source>
</evidence>